<comment type="function">
    <text evidence="7">Catalyzes the N-acylation of UDP-3-O-acylglucosamine using 3-hydroxyacyl-ACP as the acyl donor. Is involved in the biosynthesis of lipid A, a phosphorylated glycolipid that anchors the lipopolysaccharide to the outer membrane of the cell.</text>
</comment>
<protein>
    <recommendedName>
        <fullName evidence="7">UDP-3-O-acylglucosamine N-acyltransferase</fullName>
        <ecNumber evidence="7">2.3.1.191</ecNumber>
    </recommendedName>
</protein>
<dbReference type="Pfam" id="PF00132">
    <property type="entry name" value="Hexapep"/>
    <property type="match status" value="1"/>
</dbReference>
<evidence type="ECO:0000256" key="4">
    <source>
        <dbReference type="ARBA" id="ARBA00022737"/>
    </source>
</evidence>
<evidence type="ECO:0000256" key="7">
    <source>
        <dbReference type="HAMAP-Rule" id="MF_00523"/>
    </source>
</evidence>
<evidence type="ECO:0000256" key="2">
    <source>
        <dbReference type="ARBA" id="ARBA00022556"/>
    </source>
</evidence>
<evidence type="ECO:0000313" key="10">
    <source>
        <dbReference type="Proteomes" id="UP000003704"/>
    </source>
</evidence>
<keyword evidence="3 7" id="KW-0808">Transferase</keyword>
<sequence length="353" mass="36640">MNYSLGELAQRFGLEVAGDAAVHIGGVCTLSPGVSGRIGFLANPRYKSTLAQTQASAVIVGRKDAGSLTGNGLIARDPYYAFAQVARLFDASKRFEPGVHATAVVAADAQIGEGVYIGPLVIVESGARVGAHSYIGASSFVGSGTTLGTACRLEARVHLNAGVTLGDRVQIQPGAVIGSRGFGNVMGPKGWEEVPQLGSVVIGSDVEIGANTTIDRGAIDDTVIANGVRLDNLIMIAHNCRIGEHTAIAAMTGIAGSTRIGARCMIGGAVGINGHIEIGDDVFILGRAMVTQSLPDKGVYGSGLPIAPAKDWRKTVARVRRLGKLEDRVRAVEQHVGLKGQEQDDDDDVHNNG</sequence>
<dbReference type="Gene3D" id="1.20.5.170">
    <property type="match status" value="1"/>
</dbReference>
<dbReference type="GO" id="GO:0016020">
    <property type="term" value="C:membrane"/>
    <property type="evidence" value="ECO:0007669"/>
    <property type="project" value="GOC"/>
</dbReference>
<feature type="active site" description="Proton acceptor" evidence="7">
    <location>
        <position position="238"/>
    </location>
</feature>
<accession>I8T3B0</accession>
<comment type="similarity">
    <text evidence="7">Belongs to the transferase hexapeptide repeat family. LpxD subfamily.</text>
</comment>
<comment type="caution">
    <text evidence="9">The sequence shown here is derived from an EMBL/GenBank/DDBJ whole genome shotgun (WGS) entry which is preliminary data.</text>
</comment>
<dbReference type="InterPro" id="IPR020573">
    <property type="entry name" value="UDP_GlcNAc_AcTrfase_non-rep"/>
</dbReference>
<evidence type="ECO:0000256" key="6">
    <source>
        <dbReference type="ARBA" id="ARBA00023315"/>
    </source>
</evidence>
<keyword evidence="6 7" id="KW-0012">Acyltransferase</keyword>
<dbReference type="Gene3D" id="2.160.10.10">
    <property type="entry name" value="Hexapeptide repeat proteins"/>
    <property type="match status" value="1"/>
</dbReference>
<keyword evidence="4 7" id="KW-0677">Repeat</keyword>
<dbReference type="NCBIfam" id="TIGR01853">
    <property type="entry name" value="lipid_A_lpxD"/>
    <property type="match status" value="1"/>
</dbReference>
<dbReference type="SUPFAM" id="SSF51161">
    <property type="entry name" value="Trimeric LpxA-like enzymes"/>
    <property type="match status" value="1"/>
</dbReference>
<dbReference type="InterPro" id="IPR001451">
    <property type="entry name" value="Hexapep"/>
</dbReference>
<dbReference type="UniPathway" id="UPA00973"/>
<dbReference type="GO" id="GO:0016410">
    <property type="term" value="F:N-acyltransferase activity"/>
    <property type="evidence" value="ECO:0007669"/>
    <property type="project" value="InterPro"/>
</dbReference>
<evidence type="ECO:0000256" key="3">
    <source>
        <dbReference type="ARBA" id="ARBA00022679"/>
    </source>
</evidence>
<comment type="catalytic activity">
    <reaction evidence="7">
        <text>a UDP-3-O-[(3R)-3-hydroxyacyl]-alpha-D-glucosamine + a (3R)-hydroxyacyl-[ACP] = a UDP-2-N,3-O-bis[(3R)-3-hydroxyacyl]-alpha-D-glucosamine + holo-[ACP] + H(+)</text>
        <dbReference type="Rhea" id="RHEA:53836"/>
        <dbReference type="Rhea" id="RHEA-COMP:9685"/>
        <dbReference type="Rhea" id="RHEA-COMP:9945"/>
        <dbReference type="ChEBI" id="CHEBI:15378"/>
        <dbReference type="ChEBI" id="CHEBI:64479"/>
        <dbReference type="ChEBI" id="CHEBI:78827"/>
        <dbReference type="ChEBI" id="CHEBI:137740"/>
        <dbReference type="ChEBI" id="CHEBI:137748"/>
        <dbReference type="EC" id="2.3.1.191"/>
    </reaction>
</comment>
<dbReference type="EC" id="2.3.1.191" evidence="7"/>
<feature type="domain" description="UDP-3-O-[3-hydroxymyristoyl] glucosamine N-acyltransferase non-repeat region" evidence="8">
    <location>
        <begin position="22"/>
        <end position="88"/>
    </location>
</feature>
<dbReference type="GO" id="GO:0009245">
    <property type="term" value="P:lipid A biosynthetic process"/>
    <property type="evidence" value="ECO:0007669"/>
    <property type="project" value="UniProtKB-UniRule"/>
</dbReference>
<evidence type="ECO:0000313" key="9">
    <source>
        <dbReference type="EMBL" id="EIT68188.1"/>
    </source>
</evidence>
<keyword evidence="5 7" id="KW-0443">Lipid metabolism</keyword>
<dbReference type="AlphaFoldDB" id="I8T3B0"/>
<dbReference type="GO" id="GO:0103118">
    <property type="term" value="F:UDP-3-O-[(3R)-3-hydroxyacyl]-glucosamine N-acyltransferase activity"/>
    <property type="evidence" value="ECO:0007669"/>
    <property type="project" value="UniProtKB-EC"/>
</dbReference>
<dbReference type="OrthoDB" id="9784739at2"/>
<dbReference type="PATRIC" id="fig|1172194.4.peg.4483"/>
<proteinExistence type="inferred from homology"/>
<name>I8T3B0_9GAMM</name>
<dbReference type="HAMAP" id="MF_00523">
    <property type="entry name" value="LpxD"/>
    <property type="match status" value="1"/>
</dbReference>
<gene>
    <name evidence="7" type="primary">lpxD</name>
    <name evidence="9" type="ORF">WQQ_46230</name>
</gene>
<dbReference type="Gene3D" id="3.40.1390.10">
    <property type="entry name" value="MurE/MurF, N-terminal domain"/>
    <property type="match status" value="1"/>
</dbReference>
<dbReference type="PANTHER" id="PTHR43378:SF2">
    <property type="entry name" value="UDP-3-O-ACYLGLUCOSAMINE N-ACYLTRANSFERASE 1, MITOCHONDRIAL-RELATED"/>
    <property type="match status" value="1"/>
</dbReference>
<organism evidence="9 10">
    <name type="scientific">Hydrocarboniphaga effusa AP103</name>
    <dbReference type="NCBI Taxonomy" id="1172194"/>
    <lineage>
        <taxon>Bacteria</taxon>
        <taxon>Pseudomonadati</taxon>
        <taxon>Pseudomonadota</taxon>
        <taxon>Gammaproteobacteria</taxon>
        <taxon>Nevskiales</taxon>
        <taxon>Nevskiaceae</taxon>
        <taxon>Hydrocarboniphaga</taxon>
    </lineage>
</organism>
<reference evidence="9 10" key="1">
    <citation type="journal article" date="2012" name="J. Bacteriol.">
        <title>Genome Sequence of n-Alkane-Degrading Hydrocarboniphaga effusa Strain AP103T (ATCC BAA-332T).</title>
        <authorList>
            <person name="Chang H.K."/>
            <person name="Zylstra G.J."/>
            <person name="Chae J.C."/>
        </authorList>
    </citation>
    <scope>NUCLEOTIDE SEQUENCE [LARGE SCALE GENOMIC DNA]</scope>
    <source>
        <strain evidence="9 10">AP103</strain>
    </source>
</reference>
<evidence type="ECO:0000256" key="5">
    <source>
        <dbReference type="ARBA" id="ARBA00023098"/>
    </source>
</evidence>
<keyword evidence="1 7" id="KW-0444">Lipid biosynthesis</keyword>
<dbReference type="Pfam" id="PF04613">
    <property type="entry name" value="LpxD"/>
    <property type="match status" value="1"/>
</dbReference>
<keyword evidence="2 7" id="KW-0441">Lipid A biosynthesis</keyword>
<dbReference type="EMBL" id="AKGD01000004">
    <property type="protein sequence ID" value="EIT68188.1"/>
    <property type="molecule type" value="Genomic_DNA"/>
</dbReference>
<dbReference type="RefSeq" id="WP_007187558.1">
    <property type="nucleotide sequence ID" value="NZ_AKGD01000004.1"/>
</dbReference>
<comment type="subunit">
    <text evidence="7">Homotrimer.</text>
</comment>
<dbReference type="NCBIfam" id="NF002060">
    <property type="entry name" value="PRK00892.1"/>
    <property type="match status" value="1"/>
</dbReference>
<dbReference type="PANTHER" id="PTHR43378">
    <property type="entry name" value="UDP-3-O-ACYLGLUCOSAMINE N-ACYLTRANSFERASE"/>
    <property type="match status" value="1"/>
</dbReference>
<dbReference type="Pfam" id="PF14602">
    <property type="entry name" value="Hexapep_2"/>
    <property type="match status" value="1"/>
</dbReference>
<comment type="pathway">
    <text evidence="7">Bacterial outer membrane biogenesis; LPS lipid A biosynthesis.</text>
</comment>
<dbReference type="InterPro" id="IPR011004">
    <property type="entry name" value="Trimer_LpxA-like_sf"/>
</dbReference>
<dbReference type="Proteomes" id="UP000003704">
    <property type="component" value="Unassembled WGS sequence"/>
</dbReference>
<dbReference type="STRING" id="1172194.WQQ_46230"/>
<keyword evidence="10" id="KW-1185">Reference proteome</keyword>
<evidence type="ECO:0000259" key="8">
    <source>
        <dbReference type="Pfam" id="PF04613"/>
    </source>
</evidence>
<evidence type="ECO:0000256" key="1">
    <source>
        <dbReference type="ARBA" id="ARBA00022516"/>
    </source>
</evidence>
<dbReference type="CDD" id="cd03352">
    <property type="entry name" value="LbH_LpxD"/>
    <property type="match status" value="1"/>
</dbReference>
<dbReference type="InterPro" id="IPR007691">
    <property type="entry name" value="LpxD"/>
</dbReference>